<name>A0A6J1SH43_FRAOC</name>
<protein>
    <submittedName>
        <fullName evidence="4">Uncharacterized protein LOC113207613</fullName>
    </submittedName>
</protein>
<keyword evidence="3" id="KW-1185">Reference proteome</keyword>
<proteinExistence type="predicted"/>
<keyword evidence="1" id="KW-0175">Coiled coil</keyword>
<sequence>MLAYVHFTEDGVRHVCPVTDIEDFSPSHVDDFVDEGKYRVLWPLLPKDGSGGVSMDYYDAIIVILAESYEDMHYKVVRDKLKMPQNLLSELMRERRAKEAEKAPRSRKDPKSQSAGLSIPGLNDGKKPKDKGIRTNESAHSLEKTERLKPKTTRPLRSSTTSLREPASSSSKIIRTSPKNVSPEPIETLIEDQPTQERTPLKVPSDDKFEDKNMGKRLEDPPLSDNLHPNSDPIDILQQECGECVQLRRKLKRKQKESEANTQKINELSQKVIVLQDQLLGSGKKAANPKAKRMSPSQKLKKKQAEASKPKDYQTSLELAPMISDAIKGKTPLCSSGDKVHIGNGVYISKEIWEDKLVSSKGTLAVRDLADEVYDLDDLAARSLEGGKCPNPNSAVTRQKVKATPKKVEAILGIYVGKMMAKGITDAESLSLTIKNGRATLAQKFKESYIKWNSLREEDEGDSKSGEKSDGEIRDEDEILTDDDREEGRKKKAKKDLFPSDSENEQS</sequence>
<organism evidence="3 4">
    <name type="scientific">Frankliniella occidentalis</name>
    <name type="common">Western flower thrips</name>
    <name type="synonym">Euthrips occidentalis</name>
    <dbReference type="NCBI Taxonomy" id="133901"/>
    <lineage>
        <taxon>Eukaryota</taxon>
        <taxon>Metazoa</taxon>
        <taxon>Ecdysozoa</taxon>
        <taxon>Arthropoda</taxon>
        <taxon>Hexapoda</taxon>
        <taxon>Insecta</taxon>
        <taxon>Pterygota</taxon>
        <taxon>Neoptera</taxon>
        <taxon>Paraneoptera</taxon>
        <taxon>Thysanoptera</taxon>
        <taxon>Terebrantia</taxon>
        <taxon>Thripoidea</taxon>
        <taxon>Thripidae</taxon>
        <taxon>Frankliniella</taxon>
    </lineage>
</organism>
<dbReference type="AlphaFoldDB" id="A0A6J1SH43"/>
<feature type="compositionally biased region" description="Basic and acidic residues" evidence="2">
    <location>
        <begin position="303"/>
        <end position="312"/>
    </location>
</feature>
<feature type="compositionally biased region" description="Polar residues" evidence="2">
    <location>
        <begin position="167"/>
        <end position="180"/>
    </location>
</feature>
<feature type="compositionally biased region" description="Basic and acidic residues" evidence="2">
    <location>
        <begin position="124"/>
        <end position="134"/>
    </location>
</feature>
<evidence type="ECO:0000256" key="2">
    <source>
        <dbReference type="SAM" id="MobiDB-lite"/>
    </source>
</evidence>
<gene>
    <name evidence="4" type="primary">LOC113207613</name>
</gene>
<feature type="region of interest" description="Disordered" evidence="2">
    <location>
        <begin position="456"/>
        <end position="507"/>
    </location>
</feature>
<feature type="compositionally biased region" description="Basic and acidic residues" evidence="2">
    <location>
        <begin position="204"/>
        <end position="220"/>
    </location>
</feature>
<accession>A0A6J1SH43</accession>
<feature type="region of interest" description="Disordered" evidence="2">
    <location>
        <begin position="96"/>
        <end position="230"/>
    </location>
</feature>
<dbReference type="InterPro" id="IPR040391">
    <property type="entry name" value="BEND5"/>
</dbReference>
<feature type="region of interest" description="Disordered" evidence="2">
    <location>
        <begin position="283"/>
        <end position="313"/>
    </location>
</feature>
<feature type="compositionally biased region" description="Low complexity" evidence="2">
    <location>
        <begin position="153"/>
        <end position="164"/>
    </location>
</feature>
<dbReference type="RefSeq" id="XP_026280028.2">
    <property type="nucleotide sequence ID" value="XM_026424243.2"/>
</dbReference>
<reference evidence="4" key="1">
    <citation type="submission" date="2025-08" db="UniProtKB">
        <authorList>
            <consortium name="RefSeq"/>
        </authorList>
    </citation>
    <scope>IDENTIFICATION</scope>
    <source>
        <tissue evidence="4">Whole organism</tissue>
    </source>
</reference>
<dbReference type="PANTHER" id="PTHR14628">
    <property type="entry name" value="BEN DOMAIN-CONTAINING PROTEIN 5"/>
    <property type="match status" value="1"/>
</dbReference>
<dbReference type="GeneID" id="113207613"/>
<dbReference type="Proteomes" id="UP000504606">
    <property type="component" value="Unplaced"/>
</dbReference>
<dbReference type="GO" id="GO:0045892">
    <property type="term" value="P:negative regulation of DNA-templated transcription"/>
    <property type="evidence" value="ECO:0007669"/>
    <property type="project" value="InterPro"/>
</dbReference>
<dbReference type="Gene3D" id="1.10.10.2590">
    <property type="entry name" value="BEN domain"/>
    <property type="match status" value="1"/>
</dbReference>
<evidence type="ECO:0000313" key="4">
    <source>
        <dbReference type="RefSeq" id="XP_026280028.2"/>
    </source>
</evidence>
<feature type="compositionally biased region" description="Acidic residues" evidence="2">
    <location>
        <begin position="473"/>
        <end position="485"/>
    </location>
</feature>
<dbReference type="KEGG" id="foc:113207613"/>
<dbReference type="OrthoDB" id="10070749at2759"/>
<evidence type="ECO:0000313" key="3">
    <source>
        <dbReference type="Proteomes" id="UP000504606"/>
    </source>
</evidence>
<feature type="compositionally biased region" description="Basic and acidic residues" evidence="2">
    <location>
        <begin position="462"/>
        <end position="472"/>
    </location>
</feature>
<feature type="coiled-coil region" evidence="1">
    <location>
        <begin position="237"/>
        <end position="271"/>
    </location>
</feature>
<dbReference type="GO" id="GO:0003677">
    <property type="term" value="F:DNA binding"/>
    <property type="evidence" value="ECO:0007669"/>
    <property type="project" value="InterPro"/>
</dbReference>
<feature type="compositionally biased region" description="Basic and acidic residues" evidence="2">
    <location>
        <begin position="96"/>
        <end position="111"/>
    </location>
</feature>
<feature type="compositionally biased region" description="Basic and acidic residues" evidence="2">
    <location>
        <begin position="140"/>
        <end position="149"/>
    </location>
</feature>
<dbReference type="PANTHER" id="PTHR14628:SF1">
    <property type="entry name" value="BEN DOMAIN-CONTAINING PROTEIN 5"/>
    <property type="match status" value="1"/>
</dbReference>
<evidence type="ECO:0000256" key="1">
    <source>
        <dbReference type="SAM" id="Coils"/>
    </source>
</evidence>